<dbReference type="EMBL" id="JACOPL010000012">
    <property type="protein sequence ID" value="MBC5726213.1"/>
    <property type="molecule type" value="Genomic_DNA"/>
</dbReference>
<dbReference type="Gene3D" id="3.40.50.2300">
    <property type="match status" value="2"/>
</dbReference>
<comment type="caution">
    <text evidence="7">The sequence shown here is derived from an EMBL/GenBank/DDBJ whole genome shotgun (WGS) entry which is preliminary data.</text>
</comment>
<feature type="compositionally biased region" description="Low complexity" evidence="4">
    <location>
        <begin position="30"/>
        <end position="43"/>
    </location>
</feature>
<dbReference type="AlphaFoldDB" id="A0A923LWX4"/>
<evidence type="ECO:0000313" key="7">
    <source>
        <dbReference type="EMBL" id="MBC5726213.1"/>
    </source>
</evidence>
<keyword evidence="8" id="KW-1185">Reference proteome</keyword>
<evidence type="ECO:0000256" key="2">
    <source>
        <dbReference type="ARBA" id="ARBA00007639"/>
    </source>
</evidence>
<keyword evidence="3 5" id="KW-0732">Signal</keyword>
<dbReference type="CDD" id="cd01536">
    <property type="entry name" value="PBP1_ABC_sugar_binding-like"/>
    <property type="match status" value="1"/>
</dbReference>
<evidence type="ECO:0000256" key="5">
    <source>
        <dbReference type="SAM" id="SignalP"/>
    </source>
</evidence>
<proteinExistence type="inferred from homology"/>
<reference evidence="7" key="1">
    <citation type="submission" date="2020-08" db="EMBL/GenBank/DDBJ databases">
        <title>Genome public.</title>
        <authorList>
            <person name="Liu C."/>
            <person name="Sun Q."/>
        </authorList>
    </citation>
    <scope>NUCLEOTIDE SEQUENCE</scope>
    <source>
        <strain evidence="7">NSJ-28</strain>
    </source>
</reference>
<dbReference type="PROSITE" id="PS51257">
    <property type="entry name" value="PROKAR_LIPOPROTEIN"/>
    <property type="match status" value="1"/>
</dbReference>
<evidence type="ECO:0000256" key="3">
    <source>
        <dbReference type="ARBA" id="ARBA00022729"/>
    </source>
</evidence>
<organism evidence="7 8">
    <name type="scientific">Agathobaculum faecis</name>
    <dbReference type="NCBI Taxonomy" id="2763013"/>
    <lineage>
        <taxon>Bacteria</taxon>
        <taxon>Bacillati</taxon>
        <taxon>Bacillota</taxon>
        <taxon>Clostridia</taxon>
        <taxon>Eubacteriales</taxon>
        <taxon>Butyricicoccaceae</taxon>
        <taxon>Agathobaculum</taxon>
    </lineage>
</organism>
<evidence type="ECO:0000313" key="8">
    <source>
        <dbReference type="Proteomes" id="UP000606499"/>
    </source>
</evidence>
<evidence type="ECO:0000259" key="6">
    <source>
        <dbReference type="Pfam" id="PF13407"/>
    </source>
</evidence>
<accession>A0A923LWX4</accession>
<feature type="region of interest" description="Disordered" evidence="4">
    <location>
        <begin position="26"/>
        <end position="46"/>
    </location>
</feature>
<dbReference type="PANTHER" id="PTHR46847">
    <property type="entry name" value="D-ALLOSE-BINDING PERIPLASMIC PROTEIN-RELATED"/>
    <property type="match status" value="1"/>
</dbReference>
<dbReference type="SUPFAM" id="SSF53822">
    <property type="entry name" value="Periplasmic binding protein-like I"/>
    <property type="match status" value="1"/>
</dbReference>
<feature type="domain" description="Periplasmic binding protein" evidence="6">
    <location>
        <begin position="51"/>
        <end position="303"/>
    </location>
</feature>
<dbReference type="Pfam" id="PF13407">
    <property type="entry name" value="Peripla_BP_4"/>
    <property type="match status" value="1"/>
</dbReference>
<evidence type="ECO:0000256" key="4">
    <source>
        <dbReference type="SAM" id="MobiDB-lite"/>
    </source>
</evidence>
<comment type="subcellular location">
    <subcellularLocation>
        <location evidence="1">Cell envelope</location>
    </subcellularLocation>
</comment>
<dbReference type="PANTHER" id="PTHR46847:SF1">
    <property type="entry name" value="D-ALLOSE-BINDING PERIPLASMIC PROTEIN-RELATED"/>
    <property type="match status" value="1"/>
</dbReference>
<evidence type="ECO:0000256" key="1">
    <source>
        <dbReference type="ARBA" id="ARBA00004196"/>
    </source>
</evidence>
<dbReference type="InterPro" id="IPR025997">
    <property type="entry name" value="SBP_2_dom"/>
</dbReference>
<name>A0A923LWX4_9FIRM</name>
<feature type="signal peptide" evidence="5">
    <location>
        <begin position="1"/>
        <end position="21"/>
    </location>
</feature>
<gene>
    <name evidence="7" type="ORF">H8S45_12195</name>
</gene>
<dbReference type="GO" id="GO:0030246">
    <property type="term" value="F:carbohydrate binding"/>
    <property type="evidence" value="ECO:0007669"/>
    <property type="project" value="UniProtKB-ARBA"/>
</dbReference>
<dbReference type="GO" id="GO:0030313">
    <property type="term" value="C:cell envelope"/>
    <property type="evidence" value="ECO:0007669"/>
    <property type="project" value="UniProtKB-SubCell"/>
</dbReference>
<dbReference type="Proteomes" id="UP000606499">
    <property type="component" value="Unassembled WGS sequence"/>
</dbReference>
<dbReference type="RefSeq" id="WP_054327231.1">
    <property type="nucleotide sequence ID" value="NZ_JACOPL010000012.1"/>
</dbReference>
<comment type="similarity">
    <text evidence="2">Belongs to the bacterial solute-binding protein 2 family.</text>
</comment>
<protein>
    <submittedName>
        <fullName evidence="7">Sugar ABC transporter substrate-binding protein</fullName>
    </submittedName>
</protein>
<dbReference type="InterPro" id="IPR028082">
    <property type="entry name" value="Peripla_BP_I"/>
</dbReference>
<sequence length="336" mass="35732">MKKLLALVAIFAMVLSLVACGGNTSTSNAGTDTSNNSNNQQDDQGTESFKVGFVCPEATNEGWQVTAAAIEDTAKDLDIEISKLYLDPSDYEGSFALAVDTFIQQKVDAIIYGGADESYAASVHKAQDEGIKCVEIDNPTNAGNLWHIAVDSYAAAAVAGEWMAEELESGVVLVINGDMARTNAQQRHDGFVDTIKKSRNDIEIHEIYANWDSTTALSGVEDAITRYGDKIVGAFSAWDGGALSAVSALEVAGLTENVVVCGFDGTPTSMTYVREGKLQAVVGQPLYELGKVGMQTVHTVLTGGTAEEETLLDCSIVMADNVEEFIKSAGLEKFVN</sequence>
<feature type="chain" id="PRO_5039204549" evidence="5">
    <location>
        <begin position="22"/>
        <end position="336"/>
    </location>
</feature>